<feature type="region of interest" description="Disordered" evidence="2">
    <location>
        <begin position="1300"/>
        <end position="1320"/>
    </location>
</feature>
<feature type="region of interest" description="Disordered" evidence="2">
    <location>
        <begin position="1353"/>
        <end position="1381"/>
    </location>
</feature>
<feature type="compositionally biased region" description="Low complexity" evidence="2">
    <location>
        <begin position="1175"/>
        <end position="1184"/>
    </location>
</feature>
<dbReference type="eggNOG" id="ENOG502SU55">
    <property type="taxonomic scope" value="Eukaryota"/>
</dbReference>
<gene>
    <name evidence="3" type="ORF">TTHERM_00455600</name>
</gene>
<keyword evidence="4" id="KW-1185">Reference proteome</keyword>
<feature type="region of interest" description="Disordered" evidence="2">
    <location>
        <begin position="1262"/>
        <end position="1284"/>
    </location>
</feature>
<evidence type="ECO:0000313" key="3">
    <source>
        <dbReference type="EMBL" id="EAS03921.2"/>
    </source>
</evidence>
<feature type="compositionally biased region" description="Low complexity" evidence="2">
    <location>
        <begin position="1266"/>
        <end position="1284"/>
    </location>
</feature>
<feature type="compositionally biased region" description="Basic and acidic residues" evidence="2">
    <location>
        <begin position="756"/>
        <end position="774"/>
    </location>
</feature>
<feature type="compositionally biased region" description="Polar residues" evidence="2">
    <location>
        <begin position="744"/>
        <end position="755"/>
    </location>
</feature>
<feature type="coiled-coil region" evidence="1">
    <location>
        <begin position="360"/>
        <end position="440"/>
    </location>
</feature>
<evidence type="ECO:0000256" key="1">
    <source>
        <dbReference type="SAM" id="Coils"/>
    </source>
</evidence>
<dbReference type="OrthoDB" id="10693406at2759"/>
<name>I7M3Q9_TETTS</name>
<dbReference type="RefSeq" id="XP_001024166.2">
    <property type="nucleotide sequence ID" value="XM_001024166.2"/>
</dbReference>
<feature type="compositionally biased region" description="Polar residues" evidence="2">
    <location>
        <begin position="827"/>
        <end position="842"/>
    </location>
</feature>
<feature type="region of interest" description="Disordered" evidence="2">
    <location>
        <begin position="1532"/>
        <end position="1554"/>
    </location>
</feature>
<feature type="region of interest" description="Disordered" evidence="2">
    <location>
        <begin position="1151"/>
        <end position="1245"/>
    </location>
</feature>
<dbReference type="Proteomes" id="UP000009168">
    <property type="component" value="Unassembled WGS sequence"/>
</dbReference>
<feature type="region of interest" description="Disordered" evidence="2">
    <location>
        <begin position="230"/>
        <end position="253"/>
    </location>
</feature>
<dbReference type="EMBL" id="GG662464">
    <property type="protein sequence ID" value="EAS03921.2"/>
    <property type="molecule type" value="Genomic_DNA"/>
</dbReference>
<feature type="compositionally biased region" description="Low complexity" evidence="2">
    <location>
        <begin position="277"/>
        <end position="292"/>
    </location>
</feature>
<accession>I7M3Q9</accession>
<evidence type="ECO:0000256" key="2">
    <source>
        <dbReference type="SAM" id="MobiDB-lite"/>
    </source>
</evidence>
<evidence type="ECO:0000313" key="4">
    <source>
        <dbReference type="Proteomes" id="UP000009168"/>
    </source>
</evidence>
<feature type="compositionally biased region" description="Polar residues" evidence="2">
    <location>
        <begin position="230"/>
        <end position="245"/>
    </location>
</feature>
<feature type="compositionally biased region" description="Polar residues" evidence="2">
    <location>
        <begin position="1353"/>
        <end position="1369"/>
    </location>
</feature>
<proteinExistence type="predicted"/>
<organism evidence="3 4">
    <name type="scientific">Tetrahymena thermophila (strain SB210)</name>
    <dbReference type="NCBI Taxonomy" id="312017"/>
    <lineage>
        <taxon>Eukaryota</taxon>
        <taxon>Sar</taxon>
        <taxon>Alveolata</taxon>
        <taxon>Ciliophora</taxon>
        <taxon>Intramacronucleata</taxon>
        <taxon>Oligohymenophorea</taxon>
        <taxon>Hymenostomatida</taxon>
        <taxon>Tetrahymenina</taxon>
        <taxon>Tetrahymenidae</taxon>
        <taxon>Tetrahymena</taxon>
    </lineage>
</organism>
<feature type="region of interest" description="Disordered" evidence="2">
    <location>
        <begin position="1403"/>
        <end position="1427"/>
    </location>
</feature>
<feature type="compositionally biased region" description="Polar residues" evidence="2">
    <location>
        <begin position="1532"/>
        <end position="1548"/>
    </location>
</feature>
<keyword evidence="1" id="KW-0175">Coiled coil</keyword>
<feature type="compositionally biased region" description="Low complexity" evidence="2">
    <location>
        <begin position="1192"/>
        <end position="1212"/>
    </location>
</feature>
<dbReference type="GeneID" id="7828785"/>
<feature type="region of interest" description="Disordered" evidence="2">
    <location>
        <begin position="744"/>
        <end position="778"/>
    </location>
</feature>
<dbReference type="KEGG" id="tet:TTHERM_00455600"/>
<feature type="region of interest" description="Disordered" evidence="2">
    <location>
        <begin position="827"/>
        <end position="852"/>
    </location>
</feature>
<dbReference type="InParanoid" id="I7M3Q9"/>
<sequence length="1588" mass="184048">MSQSSRGKSSERVANTSYHSSQGVTNIIANNALINYGNGNSSSNTLKDARESQQKDLITEMKRLKKNFQELKSPTIQKKYFGVTGGVGQQQQHYQQQSSQVCIINENIEQGNNNNQQNNNSFIQQDQYNSDHLKVFSTQKGYFNEPQRQISQTRVKANQYQSINQQNSSLIQHSKGQLSDSNRNHYISQEVVDISGDQDNNQNYLNQFDKSINQSFNHNTSLYTKTIINQQQQGSESNRSYNGIGSLNNSSLNQHGYNVQQQQNIPRGSQKDYANSLYQQQQQLQSRQNNSLKRISDKINNIKDRAEKIEQIKHFEKKNLLQNQQQNGALVNSTYTQEQRDSKEIQTEDISNIFIEKSINDENIKEIERLRGLLKILEQELDSKEKCFREQEKQLQSQIDEKQSKIQDQSDQIEKVLDDLNRLQKENIKVNNALKQAQENLALNGKNQNNTSSQHLLPSEFKTKWESLVTDGVANTFINFFENPLILTNLLQDLFIIIHEISKNHIKETNSKVMDLLQLDKKHAKAYEQNLSKLYQDYNNDIFKVVADIEHPKVAAIVQKFKQQADKIVTHQYFSEFQNMKSDYIDEEEEELDQDKSSGSAKKTYKKISIFRDTIFFEQNQEDFKQYLQELYESNELLEFIEQFYRLSIHMHLHDPPLNLPIQNFKNRVFEYIPYKKNNYYLIDGFVQQNAPALTVIPSVLRNNQIYTGIKPSVILLTEDFMNERIQQKIDIIIQNEQNQYNSNNACTSKSNQSGDKTENSKTDSQTKSKDDNLALKQESPKQILAIVKDDKDIQNKNVEMIENKNKEINNSTDNSKNNSELIQEKQQLQNYQRKENFNSSKQNEEESSTDNYLKASFEKKKTDQLVNSYSSSSKDNKENQEQYINQAQIKIKSPSTQCMNNLKNISQVSQKFDSSSKKSGYLNFGYISTSPKQDLLNLISPKGSSSKKIKIENLDSIQNIHKNSSKLQEALSNSSKKKLNFDSFHSDKKLGLNSNKSGIGSPIIENCKDEIVKNLFLTSRHHYSSNTKQRDDSQNSNINFSIKSGWQMLQQSQNQQDTEKRSIFDDLTNQTIFQNNISGQISKQQPQKFINRLDNSNFLKKGSFTSKNKSSISSHMNNTYLNSMIHKQTQDSVQLLRTLQADCKKNHIVSKEDQQDSEEVENQCQQNDEKNTYNSKSKNLSIIKKSHRESNSPISNKNNKNSNDSKLNFSNAAINNDQERSRIHSNNQSSQKIRKHNKSEEENRIINQNTIFNKHFKKNSVQNEPSKNQNLQQQPQQASSMSSKPYTFNTFLENHRKNLQKNEKEQSVNYQQDSSPRERIQSKGLNISFKEQQNKQMVNSSRLYKKDSFEFKSNNSNQHSFSRQNQEPKQSEKNKFSGNDFYSNLRKQINNQQHLGGIQNESYEQQSKENSKIPLKSSRDISPSQIQLNCSKTDRLLKYSDQNQIPYDTSSHQQLQKSSNSRTVTMKRALQNIINSFSSDDNEDQNIQMQAQKKLRDSDDTQDDSLIEELNLQKSDNNLNRQISGLNKNTIKGESNENRPFSHQSGLHIQPQHKKNKTFEKLYNDLKQKKPFLQNAVKPSKELLYKI</sequence>
<feature type="region of interest" description="Disordered" evidence="2">
    <location>
        <begin position="277"/>
        <end position="296"/>
    </location>
</feature>
<protein>
    <submittedName>
        <fullName evidence="3">HMG box protein</fullName>
    </submittedName>
</protein>
<reference evidence="4" key="1">
    <citation type="journal article" date="2006" name="PLoS Biol.">
        <title>Macronuclear genome sequence of the ciliate Tetrahymena thermophila, a model eukaryote.</title>
        <authorList>
            <person name="Eisen J.A."/>
            <person name="Coyne R.S."/>
            <person name="Wu M."/>
            <person name="Wu D."/>
            <person name="Thiagarajan M."/>
            <person name="Wortman J.R."/>
            <person name="Badger J.H."/>
            <person name="Ren Q."/>
            <person name="Amedeo P."/>
            <person name="Jones K.M."/>
            <person name="Tallon L.J."/>
            <person name="Delcher A.L."/>
            <person name="Salzberg S.L."/>
            <person name="Silva J.C."/>
            <person name="Haas B.J."/>
            <person name="Majoros W.H."/>
            <person name="Farzad M."/>
            <person name="Carlton J.M."/>
            <person name="Smith R.K. Jr."/>
            <person name="Garg J."/>
            <person name="Pearlman R.E."/>
            <person name="Karrer K.M."/>
            <person name="Sun L."/>
            <person name="Manning G."/>
            <person name="Elde N.C."/>
            <person name="Turkewitz A.P."/>
            <person name="Asai D.J."/>
            <person name="Wilkes D.E."/>
            <person name="Wang Y."/>
            <person name="Cai H."/>
            <person name="Collins K."/>
            <person name="Stewart B.A."/>
            <person name="Lee S.R."/>
            <person name="Wilamowska K."/>
            <person name="Weinberg Z."/>
            <person name="Ruzzo W.L."/>
            <person name="Wloga D."/>
            <person name="Gaertig J."/>
            <person name="Frankel J."/>
            <person name="Tsao C.-C."/>
            <person name="Gorovsky M.A."/>
            <person name="Keeling P.J."/>
            <person name="Waller R.F."/>
            <person name="Patron N.J."/>
            <person name="Cherry J.M."/>
            <person name="Stover N.A."/>
            <person name="Krieger C.J."/>
            <person name="del Toro C."/>
            <person name="Ryder H.F."/>
            <person name="Williamson S.C."/>
            <person name="Barbeau R.A."/>
            <person name="Hamilton E.P."/>
            <person name="Orias E."/>
        </authorList>
    </citation>
    <scope>NUCLEOTIDE SEQUENCE [LARGE SCALE GENOMIC DNA]</scope>
    <source>
        <strain evidence="4">SB210</strain>
    </source>
</reference>